<evidence type="ECO:0000313" key="1">
    <source>
        <dbReference type="EMBL" id="RDB25541.1"/>
    </source>
</evidence>
<keyword evidence="2" id="KW-1185">Reference proteome</keyword>
<sequence>MTDSASSFPPLWCYLLIIHPEDATNHGGNTKSSLPKSRFDLVRDHGEQPQGETRAHKVLKAEPKNRTGARGCLIRWRRSKLIFTTWRIEVWLKQAPAWEPRFIVAAKVIKPGRNGRHRKDEAEIVEIEDDARLDRSSDLRERPVGFRALPLPLAKEDYGYLGGVSILVALIGAS</sequence>
<organism evidence="1 2">
    <name type="scientific">Hypsizygus marmoreus</name>
    <name type="common">White beech mushroom</name>
    <name type="synonym">Agaricus marmoreus</name>
    <dbReference type="NCBI Taxonomy" id="39966"/>
    <lineage>
        <taxon>Eukaryota</taxon>
        <taxon>Fungi</taxon>
        <taxon>Dikarya</taxon>
        <taxon>Basidiomycota</taxon>
        <taxon>Agaricomycotina</taxon>
        <taxon>Agaricomycetes</taxon>
        <taxon>Agaricomycetidae</taxon>
        <taxon>Agaricales</taxon>
        <taxon>Tricholomatineae</taxon>
        <taxon>Lyophyllaceae</taxon>
        <taxon>Hypsizygus</taxon>
    </lineage>
</organism>
<dbReference type="AlphaFoldDB" id="A0A369JT79"/>
<dbReference type="EMBL" id="LUEZ02000040">
    <property type="protein sequence ID" value="RDB25541.1"/>
    <property type="molecule type" value="Genomic_DNA"/>
</dbReference>
<protein>
    <submittedName>
        <fullName evidence="1">Uncharacterized protein</fullName>
    </submittedName>
</protein>
<evidence type="ECO:0000313" key="2">
    <source>
        <dbReference type="Proteomes" id="UP000076154"/>
    </source>
</evidence>
<proteinExistence type="predicted"/>
<dbReference type="Proteomes" id="UP000076154">
    <property type="component" value="Unassembled WGS sequence"/>
</dbReference>
<gene>
    <name evidence="1" type="ORF">Hypma_006172</name>
</gene>
<name>A0A369JT79_HYPMA</name>
<reference evidence="1" key="1">
    <citation type="submission" date="2018-04" db="EMBL/GenBank/DDBJ databases">
        <title>Whole genome sequencing of Hypsizygus marmoreus.</title>
        <authorList>
            <person name="Choi I.-G."/>
            <person name="Min B."/>
            <person name="Kim J.-G."/>
            <person name="Kim S."/>
            <person name="Oh Y.-L."/>
            <person name="Kong W.-S."/>
            <person name="Park H."/>
            <person name="Jeong J."/>
            <person name="Song E.-S."/>
        </authorList>
    </citation>
    <scope>NUCLEOTIDE SEQUENCE [LARGE SCALE GENOMIC DNA]</scope>
    <source>
        <strain evidence="1">51987-8</strain>
    </source>
</reference>
<dbReference type="InParanoid" id="A0A369JT79"/>
<accession>A0A369JT79</accession>
<comment type="caution">
    <text evidence="1">The sequence shown here is derived from an EMBL/GenBank/DDBJ whole genome shotgun (WGS) entry which is preliminary data.</text>
</comment>